<dbReference type="Proteomes" id="UP001385951">
    <property type="component" value="Unassembled WGS sequence"/>
</dbReference>
<accession>A0AAW0FRX6</accession>
<organism evidence="3 4">
    <name type="scientific">Cerrena zonata</name>
    <dbReference type="NCBI Taxonomy" id="2478898"/>
    <lineage>
        <taxon>Eukaryota</taxon>
        <taxon>Fungi</taxon>
        <taxon>Dikarya</taxon>
        <taxon>Basidiomycota</taxon>
        <taxon>Agaricomycotina</taxon>
        <taxon>Agaricomycetes</taxon>
        <taxon>Polyporales</taxon>
        <taxon>Cerrenaceae</taxon>
        <taxon>Cerrena</taxon>
    </lineage>
</organism>
<dbReference type="EMBL" id="JASBNA010000052">
    <property type="protein sequence ID" value="KAK7680101.1"/>
    <property type="molecule type" value="Genomic_DNA"/>
</dbReference>
<feature type="compositionally biased region" description="Polar residues" evidence="1">
    <location>
        <begin position="323"/>
        <end position="341"/>
    </location>
</feature>
<evidence type="ECO:0000256" key="2">
    <source>
        <dbReference type="SAM" id="SignalP"/>
    </source>
</evidence>
<sequence>MRLPYVSLGVLTLYLLRSPLISAIEEQDSEVVEPAQYEDLNFLNEVLDFVQTKNHVEAQGDGSTVVTEEAATGVSVGNSSEDIANSLEDLQRTEEEDTEFSIEAFNPNEIPEELGVAAASVEVNGEDSQQESESIEIHASNTDEGEVITEADLGEESVLKQNIHLDAGVHLNIIADDGDCEEEEQDDDDCEEEEEEDDCKGGFWFWPFASETNEEIPSYEKNGFVNYEDTFGSSSLDEDKNLGSLIEKQQKGHLKVQVSSGIVLGKAAPESHGLFASEKQQPETVKESTIALLPNEGYIRLGDDEESQLVSNEEERPDPSRLGISQVQPPSNLDSHSNAGNTGEPPRYEDIVAPHEQQHPGDTKNGGDNKVQH</sequence>
<gene>
    <name evidence="3" type="ORF">QCA50_016826</name>
</gene>
<feature type="compositionally biased region" description="Basic and acidic residues" evidence="1">
    <location>
        <begin position="346"/>
        <end position="373"/>
    </location>
</feature>
<feature type="chain" id="PRO_5043687608" evidence="2">
    <location>
        <begin position="24"/>
        <end position="373"/>
    </location>
</feature>
<name>A0AAW0FRX6_9APHY</name>
<evidence type="ECO:0000256" key="1">
    <source>
        <dbReference type="SAM" id="MobiDB-lite"/>
    </source>
</evidence>
<evidence type="ECO:0000313" key="3">
    <source>
        <dbReference type="EMBL" id="KAK7680101.1"/>
    </source>
</evidence>
<keyword evidence="4" id="KW-1185">Reference proteome</keyword>
<feature type="signal peptide" evidence="2">
    <location>
        <begin position="1"/>
        <end position="23"/>
    </location>
</feature>
<proteinExistence type="predicted"/>
<dbReference type="AlphaFoldDB" id="A0AAW0FRX6"/>
<protein>
    <submittedName>
        <fullName evidence="3">Uncharacterized protein</fullName>
    </submittedName>
</protein>
<feature type="region of interest" description="Disordered" evidence="1">
    <location>
        <begin position="296"/>
        <end position="373"/>
    </location>
</feature>
<keyword evidence="2" id="KW-0732">Signal</keyword>
<evidence type="ECO:0000313" key="4">
    <source>
        <dbReference type="Proteomes" id="UP001385951"/>
    </source>
</evidence>
<comment type="caution">
    <text evidence="3">The sequence shown here is derived from an EMBL/GenBank/DDBJ whole genome shotgun (WGS) entry which is preliminary data.</text>
</comment>
<reference evidence="3 4" key="1">
    <citation type="submission" date="2022-09" db="EMBL/GenBank/DDBJ databases">
        <authorList>
            <person name="Palmer J.M."/>
        </authorList>
    </citation>
    <scope>NUCLEOTIDE SEQUENCE [LARGE SCALE GENOMIC DNA]</scope>
    <source>
        <strain evidence="3 4">DSM 7382</strain>
    </source>
</reference>